<dbReference type="OrthoDB" id="9795018at2"/>
<evidence type="ECO:0000256" key="2">
    <source>
        <dbReference type="ARBA" id="ARBA00022801"/>
    </source>
</evidence>
<feature type="binding site" description="via carbamate group" evidence="4">
    <location>
        <position position="138"/>
    </location>
    <ligand>
        <name>Zn(2+)</name>
        <dbReference type="ChEBI" id="CHEBI:29105"/>
        <label>1</label>
    </ligand>
</feature>
<dbReference type="PANTHER" id="PTHR10819:SF3">
    <property type="entry name" value="PHOSPHOTRIESTERASE-RELATED PROTEIN"/>
    <property type="match status" value="1"/>
</dbReference>
<evidence type="ECO:0008006" key="8">
    <source>
        <dbReference type="Google" id="ProtNLM"/>
    </source>
</evidence>
<dbReference type="Pfam" id="PF02126">
    <property type="entry name" value="PTE"/>
    <property type="match status" value="1"/>
</dbReference>
<dbReference type="PROSITE" id="PS51347">
    <property type="entry name" value="PHOSPHOTRIESTERASE_2"/>
    <property type="match status" value="1"/>
</dbReference>
<dbReference type="PANTHER" id="PTHR10819">
    <property type="entry name" value="PHOSPHOTRIESTERASE-RELATED"/>
    <property type="match status" value="1"/>
</dbReference>
<keyword evidence="7" id="KW-1185">Reference proteome</keyword>
<reference evidence="6 7" key="1">
    <citation type="journal article" date="2018" name="Arch. Microbiol.">
        <title>New insights into the metabolic potential of the phototrophic purple bacterium Rhodopila globiformis DSM 161(T) from its draft genome sequence and evidence for a vanadium-dependent nitrogenase.</title>
        <authorList>
            <person name="Imhoff J.F."/>
            <person name="Rahn T."/>
            <person name="Kunzel S."/>
            <person name="Neulinger S.C."/>
        </authorList>
    </citation>
    <scope>NUCLEOTIDE SEQUENCE [LARGE SCALE GENOMIC DNA]</scope>
    <source>
        <strain evidence="6 7">DSM 161</strain>
    </source>
</reference>
<evidence type="ECO:0000313" key="7">
    <source>
        <dbReference type="Proteomes" id="UP000239724"/>
    </source>
</evidence>
<dbReference type="InterPro" id="IPR032466">
    <property type="entry name" value="Metal_Hydrolase"/>
</dbReference>
<evidence type="ECO:0000256" key="5">
    <source>
        <dbReference type="PROSITE-ProRule" id="PRU00679"/>
    </source>
</evidence>
<dbReference type="Gene3D" id="3.20.20.140">
    <property type="entry name" value="Metal-dependent hydrolases"/>
    <property type="match status" value="1"/>
</dbReference>
<dbReference type="RefSeq" id="WP_104522313.1">
    <property type="nucleotide sequence ID" value="NZ_NHRY01000266.1"/>
</dbReference>
<organism evidence="6 7">
    <name type="scientific">Rhodopila globiformis</name>
    <name type="common">Rhodopseudomonas globiformis</name>
    <dbReference type="NCBI Taxonomy" id="1071"/>
    <lineage>
        <taxon>Bacteria</taxon>
        <taxon>Pseudomonadati</taxon>
        <taxon>Pseudomonadota</taxon>
        <taxon>Alphaproteobacteria</taxon>
        <taxon>Acetobacterales</taxon>
        <taxon>Acetobacteraceae</taxon>
        <taxon>Rhodopila</taxon>
    </lineage>
</organism>
<feature type="binding site" evidence="4">
    <location>
        <position position="256"/>
    </location>
    <ligand>
        <name>Zn(2+)</name>
        <dbReference type="ChEBI" id="CHEBI:29105"/>
        <label>1</label>
    </ligand>
</feature>
<keyword evidence="2" id="KW-0378">Hydrolase</keyword>
<dbReference type="InterPro" id="IPR017947">
    <property type="entry name" value="AryldialkylPase_Zn-BS"/>
</dbReference>
<dbReference type="GO" id="GO:0008270">
    <property type="term" value="F:zinc ion binding"/>
    <property type="evidence" value="ECO:0007669"/>
    <property type="project" value="InterPro"/>
</dbReference>
<comment type="similarity">
    <text evidence="5">Belongs to the metallo-dependent hydrolases superfamily. Phosphotriesterase family.</text>
</comment>
<dbReference type="PIRSF" id="PIRSF016839">
    <property type="entry name" value="PhP"/>
    <property type="match status" value="1"/>
</dbReference>
<evidence type="ECO:0000256" key="3">
    <source>
        <dbReference type="PIRSR" id="PIRSR601559-50"/>
    </source>
</evidence>
<dbReference type="GO" id="GO:0016788">
    <property type="term" value="F:hydrolase activity, acting on ester bonds"/>
    <property type="evidence" value="ECO:0007669"/>
    <property type="project" value="InterPro"/>
</dbReference>
<dbReference type="AlphaFoldDB" id="A0A2S6MWM9"/>
<accession>A0A2S6MWM9</accession>
<feature type="binding site" evidence="4">
    <location>
        <position position="21"/>
    </location>
    <ligand>
        <name>Zn(2+)</name>
        <dbReference type="ChEBI" id="CHEBI:29105"/>
        <label>1</label>
    </ligand>
</feature>
<comment type="cofactor">
    <cofactor evidence="4">
        <name>a divalent metal cation</name>
        <dbReference type="ChEBI" id="CHEBI:60240"/>
    </cofactor>
    <text evidence="4">Binds 2 divalent metal cations per subunit.</text>
</comment>
<keyword evidence="1 4" id="KW-0479">Metal-binding</keyword>
<gene>
    <name evidence="6" type="ORF">CCS01_28970</name>
</gene>
<feature type="binding site" evidence="4">
    <location>
        <position position="199"/>
    </location>
    <ligand>
        <name>Zn(2+)</name>
        <dbReference type="ChEBI" id="CHEBI:29105"/>
        <label>2</label>
    </ligand>
</feature>
<dbReference type="Proteomes" id="UP000239724">
    <property type="component" value="Unassembled WGS sequence"/>
</dbReference>
<dbReference type="SUPFAM" id="SSF51556">
    <property type="entry name" value="Metallo-dependent hydrolases"/>
    <property type="match status" value="1"/>
</dbReference>
<dbReference type="EMBL" id="NHRY01000266">
    <property type="protein sequence ID" value="PPQ26766.1"/>
    <property type="molecule type" value="Genomic_DNA"/>
</dbReference>
<dbReference type="PROSITE" id="PS01322">
    <property type="entry name" value="PHOSPHOTRIESTERASE_1"/>
    <property type="match status" value="1"/>
</dbReference>
<feature type="binding site" evidence="4">
    <location>
        <position position="23"/>
    </location>
    <ligand>
        <name>Zn(2+)</name>
        <dbReference type="ChEBI" id="CHEBI:29105"/>
        <label>1</label>
    </ligand>
</feature>
<sequence length="334" mass="37161">MHVQTVTGPVSLDQLGRTLMHEHLFIAFPGAEFDPAAAFDRPAFVAEAVRRLRQLRTEHGVRTFVDPCPIELGRDAALMKEIAEKSEMNVVCTTGFYFEEMGLPVYWRARTVEEIAELYIREISHGIGSTGVKAGAIKAATGAPVITPLEHKFLEAACIAQRATGVPIITHTQDGQAGPDQQEAFAKGGVPAHRCLIGHCCGNADPAYHRRIVDGGSYIGFDRIGILRFQPDEVRADNLVRLVRSGHRAQIMMSQDRHCGWLGKFPRQLSTEEQARIDALRAEGKWPPPYTYLFTDFVPMLKERGLSDHEIDAILHDNPRRFFAGEQLPLVNES</sequence>
<comment type="caution">
    <text evidence="6">The sequence shown here is derived from an EMBL/GenBank/DDBJ whole genome shotgun (WGS) entry which is preliminary data.</text>
</comment>
<feature type="modified residue" description="N6-carboxylysine" evidence="3 5">
    <location>
        <position position="138"/>
    </location>
</feature>
<feature type="binding site" description="via carbamate group" evidence="4">
    <location>
        <position position="138"/>
    </location>
    <ligand>
        <name>Zn(2+)</name>
        <dbReference type="ChEBI" id="CHEBI:29105"/>
        <label>2</label>
    </ligand>
</feature>
<evidence type="ECO:0000256" key="4">
    <source>
        <dbReference type="PIRSR" id="PIRSR601559-51"/>
    </source>
</evidence>
<evidence type="ECO:0000256" key="1">
    <source>
        <dbReference type="ARBA" id="ARBA00022723"/>
    </source>
</evidence>
<evidence type="ECO:0000313" key="6">
    <source>
        <dbReference type="EMBL" id="PPQ26766.1"/>
    </source>
</evidence>
<dbReference type="InterPro" id="IPR001559">
    <property type="entry name" value="Phosphotriesterase"/>
</dbReference>
<protein>
    <recommendedName>
        <fullName evidence="8">Phosphotriesterase-related protein</fullName>
    </recommendedName>
</protein>
<feature type="binding site" evidence="4">
    <location>
        <position position="171"/>
    </location>
    <ligand>
        <name>Zn(2+)</name>
        <dbReference type="ChEBI" id="CHEBI:29105"/>
        <label>2</label>
    </ligand>
</feature>
<name>A0A2S6MWM9_RHOGL</name>
<proteinExistence type="inferred from homology"/>